<organism evidence="1 2">
    <name type="scientific">Dreissena polymorpha</name>
    <name type="common">Zebra mussel</name>
    <name type="synonym">Mytilus polymorpha</name>
    <dbReference type="NCBI Taxonomy" id="45954"/>
    <lineage>
        <taxon>Eukaryota</taxon>
        <taxon>Metazoa</taxon>
        <taxon>Spiralia</taxon>
        <taxon>Lophotrochozoa</taxon>
        <taxon>Mollusca</taxon>
        <taxon>Bivalvia</taxon>
        <taxon>Autobranchia</taxon>
        <taxon>Heteroconchia</taxon>
        <taxon>Euheterodonta</taxon>
        <taxon>Imparidentia</taxon>
        <taxon>Neoheterodontei</taxon>
        <taxon>Myida</taxon>
        <taxon>Dreissenoidea</taxon>
        <taxon>Dreissenidae</taxon>
        <taxon>Dreissena</taxon>
    </lineage>
</organism>
<gene>
    <name evidence="1" type="ORF">DPMN_064176</name>
</gene>
<keyword evidence="2" id="KW-1185">Reference proteome</keyword>
<dbReference type="EMBL" id="JAIWYP010000013">
    <property type="protein sequence ID" value="KAH3721257.1"/>
    <property type="molecule type" value="Genomic_DNA"/>
</dbReference>
<name>A0A9D4CBT9_DREPO</name>
<sequence length="50" mass="5154">MLSGQLGPDAQGHLAQGLVTNVQIVLPAGCSHSKSGAPYFLGQGPRLPRQ</sequence>
<reference evidence="1" key="2">
    <citation type="submission" date="2020-11" db="EMBL/GenBank/DDBJ databases">
        <authorList>
            <person name="McCartney M.A."/>
            <person name="Auch B."/>
            <person name="Kono T."/>
            <person name="Mallez S."/>
            <person name="Becker A."/>
            <person name="Gohl D.M."/>
            <person name="Silverstein K.A.T."/>
            <person name="Koren S."/>
            <person name="Bechman K.B."/>
            <person name="Herman A."/>
            <person name="Abrahante J.E."/>
            <person name="Garbe J."/>
        </authorList>
    </citation>
    <scope>NUCLEOTIDE SEQUENCE</scope>
    <source>
        <strain evidence="1">Duluth1</strain>
        <tissue evidence="1">Whole animal</tissue>
    </source>
</reference>
<reference evidence="1" key="1">
    <citation type="journal article" date="2019" name="bioRxiv">
        <title>The Genome of the Zebra Mussel, Dreissena polymorpha: A Resource for Invasive Species Research.</title>
        <authorList>
            <person name="McCartney M.A."/>
            <person name="Auch B."/>
            <person name="Kono T."/>
            <person name="Mallez S."/>
            <person name="Zhang Y."/>
            <person name="Obille A."/>
            <person name="Becker A."/>
            <person name="Abrahante J.E."/>
            <person name="Garbe J."/>
            <person name="Badalamenti J.P."/>
            <person name="Herman A."/>
            <person name="Mangelson H."/>
            <person name="Liachko I."/>
            <person name="Sullivan S."/>
            <person name="Sone E.D."/>
            <person name="Koren S."/>
            <person name="Silverstein K.A.T."/>
            <person name="Beckman K.B."/>
            <person name="Gohl D.M."/>
        </authorList>
    </citation>
    <scope>NUCLEOTIDE SEQUENCE</scope>
    <source>
        <strain evidence="1">Duluth1</strain>
        <tissue evidence="1">Whole animal</tissue>
    </source>
</reference>
<dbReference type="Proteomes" id="UP000828390">
    <property type="component" value="Unassembled WGS sequence"/>
</dbReference>
<proteinExistence type="predicted"/>
<accession>A0A9D4CBT9</accession>
<protein>
    <submittedName>
        <fullName evidence="1">Uncharacterized protein</fullName>
    </submittedName>
</protein>
<evidence type="ECO:0000313" key="2">
    <source>
        <dbReference type="Proteomes" id="UP000828390"/>
    </source>
</evidence>
<comment type="caution">
    <text evidence="1">The sequence shown here is derived from an EMBL/GenBank/DDBJ whole genome shotgun (WGS) entry which is preliminary data.</text>
</comment>
<evidence type="ECO:0000313" key="1">
    <source>
        <dbReference type="EMBL" id="KAH3721257.1"/>
    </source>
</evidence>
<dbReference type="AlphaFoldDB" id="A0A9D4CBT9"/>